<feature type="domain" description="F5/8 type C" evidence="2">
    <location>
        <begin position="34"/>
        <end position="194"/>
    </location>
</feature>
<accession>A0ABT1YDB4</accession>
<dbReference type="PROSITE" id="PS50022">
    <property type="entry name" value="FA58C_3"/>
    <property type="match status" value="1"/>
</dbReference>
<evidence type="ECO:0000313" key="4">
    <source>
        <dbReference type="Proteomes" id="UP001300012"/>
    </source>
</evidence>
<proteinExistence type="predicted"/>
<dbReference type="InterPro" id="IPR049487">
    <property type="entry name" value="BgaA-like_CBM"/>
</dbReference>
<dbReference type="InterPro" id="IPR000421">
    <property type="entry name" value="FA58C"/>
</dbReference>
<evidence type="ECO:0000259" key="2">
    <source>
        <dbReference type="PROSITE" id="PS50022"/>
    </source>
</evidence>
<dbReference type="SUPFAM" id="SSF49785">
    <property type="entry name" value="Galactose-binding domain-like"/>
    <property type="match status" value="1"/>
</dbReference>
<dbReference type="Proteomes" id="UP001300012">
    <property type="component" value="Unassembled WGS sequence"/>
</dbReference>
<organism evidence="3 4">
    <name type="scientific">Paenibacillus radicis</name>
    <name type="common">ex Xue et al. 2023</name>
    <dbReference type="NCBI Taxonomy" id="2972489"/>
    <lineage>
        <taxon>Bacteria</taxon>
        <taxon>Bacillati</taxon>
        <taxon>Bacillota</taxon>
        <taxon>Bacilli</taxon>
        <taxon>Bacillales</taxon>
        <taxon>Paenibacillaceae</taxon>
        <taxon>Paenibacillus</taxon>
    </lineage>
</organism>
<dbReference type="RefSeq" id="WP_258212754.1">
    <property type="nucleotide sequence ID" value="NZ_JANQBD010000004.1"/>
</dbReference>
<sequence>MNMSIVLKKSMIPVLLMIVMLLTLLTNSNSAHADNEPNLALNPSGAGYPELTASNTCGCDSVWSVVNGIFSYNESPRDRWTNYGSPNPTDWVAINFGSAKSFNQVKLYVFNDGGGVQTPASYLIQYWNGSDWIGPTNQLKTPELPEASLSSKATPATTLNTVDFDTVTSDKLRVVFTSRSFSYSGLVELEVFLHQTEDQIAAAAVMTLIGQLPVQASVTLTDKPAITAARAVYNNLTFAQRTLVTNLSKLTAAEAAIAALEADQIAAATVMTLIGQLPVQASVALTDKPAITAARTAYNNLTLSQKSLVTNLSKLTAAEAAIVTLETPKMKDINILSAFGDESGHRITIKLSSVLDVTYGVQPAKFQILASGVQSTATNAVYDLTDSSHQTIKLTFASPVLLNETSVSISIQSGAFKTSSNELNNAIQSRPVITFKKLDLLNDNRIGVDDIVLMISNAASQIDVNQDGVFNREDIIIILSQISMRLR</sequence>
<reference evidence="3 4" key="1">
    <citation type="submission" date="2022-08" db="EMBL/GenBank/DDBJ databases">
        <title>Paenibacillus endoradicis sp. nov., Paenibacillus radicibacter sp. nov and Paenibacillus pararadicis sp. nov., three cold-adapted plant growth-promoting bacteria isolated from root of Larix gmelinii in Great Khingan.</title>
        <authorList>
            <person name="Xue H."/>
        </authorList>
    </citation>
    <scope>NUCLEOTIDE SEQUENCE [LARGE SCALE GENOMIC DNA]</scope>
    <source>
        <strain evidence="3 4">N5-1-1-5</strain>
    </source>
</reference>
<dbReference type="EMBL" id="JANQBD010000004">
    <property type="protein sequence ID" value="MCR8631161.1"/>
    <property type="molecule type" value="Genomic_DNA"/>
</dbReference>
<dbReference type="InterPro" id="IPR008979">
    <property type="entry name" value="Galactose-bd-like_sf"/>
</dbReference>
<name>A0ABT1YDB4_9BACL</name>
<evidence type="ECO:0000313" key="3">
    <source>
        <dbReference type="EMBL" id="MCR8631161.1"/>
    </source>
</evidence>
<evidence type="ECO:0000256" key="1">
    <source>
        <dbReference type="SAM" id="SignalP"/>
    </source>
</evidence>
<dbReference type="Pfam" id="PF21606">
    <property type="entry name" value="BgaA-like_CBM"/>
    <property type="match status" value="1"/>
</dbReference>
<dbReference type="Gene3D" id="2.60.120.260">
    <property type="entry name" value="Galactose-binding domain-like"/>
    <property type="match status" value="1"/>
</dbReference>
<protein>
    <submittedName>
        <fullName evidence="3">Discoidin domain-containing protein</fullName>
    </submittedName>
</protein>
<feature type="signal peptide" evidence="1">
    <location>
        <begin position="1"/>
        <end position="33"/>
    </location>
</feature>
<feature type="chain" id="PRO_5045524248" evidence="1">
    <location>
        <begin position="34"/>
        <end position="487"/>
    </location>
</feature>
<gene>
    <name evidence="3" type="ORF">NV381_08105</name>
</gene>
<keyword evidence="4" id="KW-1185">Reference proteome</keyword>
<comment type="caution">
    <text evidence="3">The sequence shown here is derived from an EMBL/GenBank/DDBJ whole genome shotgun (WGS) entry which is preliminary data.</text>
</comment>
<keyword evidence="1" id="KW-0732">Signal</keyword>